<name>X1R1G7_9ZZZZ</name>
<evidence type="ECO:0000313" key="2">
    <source>
        <dbReference type="EMBL" id="GAI56945.1"/>
    </source>
</evidence>
<evidence type="ECO:0000259" key="1">
    <source>
        <dbReference type="Pfam" id="PF20921"/>
    </source>
</evidence>
<feature type="domain" description="DUF1846" evidence="1">
    <location>
        <begin position="2"/>
        <end position="135"/>
    </location>
</feature>
<proteinExistence type="predicted"/>
<dbReference type="AlphaFoldDB" id="X1R1G7"/>
<dbReference type="Gene3D" id="3.40.140.40">
    <property type="entry name" value="Domain of unknown function (DUF1846), C-terminal subdomain"/>
    <property type="match status" value="1"/>
</dbReference>
<sequence>GAAIQLYDNTIITGKNSVQMHAASSLVLNAIKKLAGIPDKIHVLSPMVIDSIASLDKYLVKTKKTVSLDLEETLIALSISATTNPTAQLALEKLKDLQGCDVHMTYIPTPGDEQGLRRLGVHLTSDPNFSGNYLFVV</sequence>
<feature type="non-terminal residue" evidence="2">
    <location>
        <position position="1"/>
    </location>
</feature>
<reference evidence="2" key="1">
    <citation type="journal article" date="2014" name="Front. Microbiol.">
        <title>High frequency of phylogenetically diverse reductive dehalogenase-homologous genes in deep subseafloor sedimentary metagenomes.</title>
        <authorList>
            <person name="Kawai M."/>
            <person name="Futagami T."/>
            <person name="Toyoda A."/>
            <person name="Takaki Y."/>
            <person name="Nishi S."/>
            <person name="Hori S."/>
            <person name="Arai W."/>
            <person name="Tsubouchi T."/>
            <person name="Morono Y."/>
            <person name="Uchiyama I."/>
            <person name="Ito T."/>
            <person name="Fujiyama A."/>
            <person name="Inagaki F."/>
            <person name="Takami H."/>
        </authorList>
    </citation>
    <scope>NUCLEOTIDE SEQUENCE</scope>
    <source>
        <strain evidence="2">Expedition CK06-06</strain>
    </source>
</reference>
<dbReference type="Pfam" id="PF20921">
    <property type="entry name" value="DUF1846_C"/>
    <property type="match status" value="1"/>
</dbReference>
<gene>
    <name evidence="2" type="ORF">S06H3_61995</name>
</gene>
<dbReference type="EMBL" id="BARV01040765">
    <property type="protein sequence ID" value="GAI56945.1"/>
    <property type="molecule type" value="Genomic_DNA"/>
</dbReference>
<dbReference type="InterPro" id="IPR048441">
    <property type="entry name" value="DUF1846_C"/>
</dbReference>
<organism evidence="2">
    <name type="scientific">marine sediment metagenome</name>
    <dbReference type="NCBI Taxonomy" id="412755"/>
    <lineage>
        <taxon>unclassified sequences</taxon>
        <taxon>metagenomes</taxon>
        <taxon>ecological metagenomes</taxon>
    </lineage>
</organism>
<comment type="caution">
    <text evidence="2">The sequence shown here is derived from an EMBL/GenBank/DDBJ whole genome shotgun (WGS) entry which is preliminary data.</text>
</comment>
<accession>X1R1G7</accession>
<protein>
    <recommendedName>
        <fullName evidence="1">DUF1846 domain-containing protein</fullName>
    </recommendedName>
</protein>